<organism evidence="1 2">
    <name type="scientific">Aegilops tauschii subsp. strangulata</name>
    <name type="common">Goatgrass</name>
    <dbReference type="NCBI Taxonomy" id="200361"/>
    <lineage>
        <taxon>Eukaryota</taxon>
        <taxon>Viridiplantae</taxon>
        <taxon>Streptophyta</taxon>
        <taxon>Embryophyta</taxon>
        <taxon>Tracheophyta</taxon>
        <taxon>Spermatophyta</taxon>
        <taxon>Magnoliopsida</taxon>
        <taxon>Liliopsida</taxon>
        <taxon>Poales</taxon>
        <taxon>Poaceae</taxon>
        <taxon>BOP clade</taxon>
        <taxon>Pooideae</taxon>
        <taxon>Triticodae</taxon>
        <taxon>Triticeae</taxon>
        <taxon>Triticinae</taxon>
        <taxon>Aegilops</taxon>
    </lineage>
</organism>
<dbReference type="Gramene" id="AET6Gv20677900.29">
    <property type="protein sequence ID" value="AET6Gv20677900.29"/>
    <property type="gene ID" value="AET6Gv20677900"/>
</dbReference>
<dbReference type="AlphaFoldDB" id="A0A453PB65"/>
<dbReference type="GO" id="GO:0003729">
    <property type="term" value="F:mRNA binding"/>
    <property type="evidence" value="ECO:0007669"/>
    <property type="project" value="TreeGrafter"/>
</dbReference>
<reference evidence="1" key="3">
    <citation type="journal article" date="2017" name="Nature">
        <title>Genome sequence of the progenitor of the wheat D genome Aegilops tauschii.</title>
        <authorList>
            <person name="Luo M.C."/>
            <person name="Gu Y.Q."/>
            <person name="Puiu D."/>
            <person name="Wang H."/>
            <person name="Twardziok S.O."/>
            <person name="Deal K.R."/>
            <person name="Huo N."/>
            <person name="Zhu T."/>
            <person name="Wang L."/>
            <person name="Wang Y."/>
            <person name="McGuire P.E."/>
            <person name="Liu S."/>
            <person name="Long H."/>
            <person name="Ramasamy R.K."/>
            <person name="Rodriguez J.C."/>
            <person name="Van S.L."/>
            <person name="Yuan L."/>
            <person name="Wang Z."/>
            <person name="Xia Z."/>
            <person name="Xiao L."/>
            <person name="Anderson O.D."/>
            <person name="Ouyang S."/>
            <person name="Liang Y."/>
            <person name="Zimin A.V."/>
            <person name="Pertea G."/>
            <person name="Qi P."/>
            <person name="Bennetzen J.L."/>
            <person name="Dai X."/>
            <person name="Dawson M.W."/>
            <person name="Muller H.G."/>
            <person name="Kugler K."/>
            <person name="Rivarola-Duarte L."/>
            <person name="Spannagl M."/>
            <person name="Mayer K.F.X."/>
            <person name="Lu F.H."/>
            <person name="Bevan M.W."/>
            <person name="Leroy P."/>
            <person name="Li P."/>
            <person name="You F.M."/>
            <person name="Sun Q."/>
            <person name="Liu Z."/>
            <person name="Lyons E."/>
            <person name="Wicker T."/>
            <person name="Salzberg S.L."/>
            <person name="Devos K.M."/>
            <person name="Dvorak J."/>
        </authorList>
    </citation>
    <scope>NUCLEOTIDE SEQUENCE [LARGE SCALE GENOMIC DNA]</scope>
    <source>
        <strain evidence="1">cv. AL8/78</strain>
    </source>
</reference>
<dbReference type="EnsemblPlants" id="AET6Gv20677900.29">
    <property type="protein sequence ID" value="AET6Gv20677900.29"/>
    <property type="gene ID" value="AET6Gv20677900"/>
</dbReference>
<evidence type="ECO:0000313" key="2">
    <source>
        <dbReference type="Proteomes" id="UP000015105"/>
    </source>
</evidence>
<dbReference type="InterPro" id="IPR016024">
    <property type="entry name" value="ARM-type_fold"/>
</dbReference>
<keyword evidence="2" id="KW-1185">Reference proteome</keyword>
<reference evidence="2" key="1">
    <citation type="journal article" date="2014" name="Science">
        <title>Ancient hybridizations among the ancestral genomes of bread wheat.</title>
        <authorList>
            <consortium name="International Wheat Genome Sequencing Consortium,"/>
            <person name="Marcussen T."/>
            <person name="Sandve S.R."/>
            <person name="Heier L."/>
            <person name="Spannagl M."/>
            <person name="Pfeifer M."/>
            <person name="Jakobsen K.S."/>
            <person name="Wulff B.B."/>
            <person name="Steuernagel B."/>
            <person name="Mayer K.F."/>
            <person name="Olsen O.A."/>
        </authorList>
    </citation>
    <scope>NUCLEOTIDE SEQUENCE [LARGE SCALE GENOMIC DNA]</scope>
    <source>
        <strain evidence="2">cv. AL8/78</strain>
    </source>
</reference>
<protein>
    <recommendedName>
        <fullName evidence="3">PUM-HD domain-containing protein</fullName>
    </recommendedName>
</protein>
<reference evidence="1" key="4">
    <citation type="submission" date="2019-03" db="UniProtKB">
        <authorList>
            <consortium name="EnsemblPlants"/>
        </authorList>
    </citation>
    <scope>IDENTIFICATION</scope>
</reference>
<dbReference type="SUPFAM" id="SSF48371">
    <property type="entry name" value="ARM repeat"/>
    <property type="match status" value="1"/>
</dbReference>
<dbReference type="PANTHER" id="PTHR13389">
    <property type="entry name" value="PUMILIO HOMOLOG 3"/>
    <property type="match status" value="1"/>
</dbReference>
<reference evidence="1" key="5">
    <citation type="journal article" date="2021" name="G3 (Bethesda)">
        <title>Aegilops tauschii genome assembly Aet v5.0 features greater sequence contiguity and improved annotation.</title>
        <authorList>
            <person name="Wang L."/>
            <person name="Zhu T."/>
            <person name="Rodriguez J.C."/>
            <person name="Deal K.R."/>
            <person name="Dubcovsky J."/>
            <person name="McGuire P.E."/>
            <person name="Lux T."/>
            <person name="Spannagl M."/>
            <person name="Mayer K.F.X."/>
            <person name="Baldrich P."/>
            <person name="Meyers B.C."/>
            <person name="Huo N."/>
            <person name="Gu Y.Q."/>
            <person name="Zhou H."/>
            <person name="Devos K.M."/>
            <person name="Bennetzen J.L."/>
            <person name="Unver T."/>
            <person name="Budak H."/>
            <person name="Gulick P.J."/>
            <person name="Galiba G."/>
            <person name="Kalapos B."/>
            <person name="Nelson D.R."/>
            <person name="Li P."/>
            <person name="You F.M."/>
            <person name="Luo M.C."/>
            <person name="Dvorak J."/>
        </authorList>
    </citation>
    <scope>NUCLEOTIDE SEQUENCE [LARGE SCALE GENOMIC DNA]</scope>
    <source>
        <strain evidence="1">cv. AL8/78</strain>
    </source>
</reference>
<reference evidence="2" key="2">
    <citation type="journal article" date="2017" name="Nat. Plants">
        <title>The Aegilops tauschii genome reveals multiple impacts of transposons.</title>
        <authorList>
            <person name="Zhao G."/>
            <person name="Zou C."/>
            <person name="Li K."/>
            <person name="Wang K."/>
            <person name="Li T."/>
            <person name="Gao L."/>
            <person name="Zhang X."/>
            <person name="Wang H."/>
            <person name="Yang Z."/>
            <person name="Liu X."/>
            <person name="Jiang W."/>
            <person name="Mao L."/>
            <person name="Kong X."/>
            <person name="Jiao Y."/>
            <person name="Jia J."/>
        </authorList>
    </citation>
    <scope>NUCLEOTIDE SEQUENCE [LARGE SCALE GENOMIC DNA]</scope>
    <source>
        <strain evidence="2">cv. AL8/78</strain>
    </source>
</reference>
<name>A0A453PB65_AEGTS</name>
<evidence type="ECO:0000313" key="1">
    <source>
        <dbReference type="EnsemblPlants" id="AET6Gv20677900.29"/>
    </source>
</evidence>
<dbReference type="GO" id="GO:0006417">
    <property type="term" value="P:regulation of translation"/>
    <property type="evidence" value="ECO:0007669"/>
    <property type="project" value="TreeGrafter"/>
</dbReference>
<dbReference type="GO" id="GO:0005730">
    <property type="term" value="C:nucleolus"/>
    <property type="evidence" value="ECO:0007669"/>
    <property type="project" value="TreeGrafter"/>
</dbReference>
<dbReference type="InterPro" id="IPR011989">
    <property type="entry name" value="ARM-like"/>
</dbReference>
<evidence type="ECO:0008006" key="3">
    <source>
        <dbReference type="Google" id="ProtNLM"/>
    </source>
</evidence>
<dbReference type="InterPro" id="IPR040059">
    <property type="entry name" value="PUM3"/>
</dbReference>
<proteinExistence type="predicted"/>
<dbReference type="Gene3D" id="1.25.10.10">
    <property type="entry name" value="Leucine-rich Repeat Variant"/>
    <property type="match status" value="1"/>
</dbReference>
<accession>A0A453PB65</accession>
<sequence>MEKGIVEYSIVHMVISEYLTIADKTSALDVIRQLIPHLIQGSSVLDEDVIGQLIPHLTPTKSKAQKKRSKAKKKRSSELLLIRIMQTKEGLKLGLACLKHGLEKDRKRIIKSLKGHIRKLALNDYGCLFVICRLSIVDNTELITEVVVDELTKHLKELIFDKRTGDAHCCSYFTHFAHVI</sequence>
<dbReference type="PANTHER" id="PTHR13389:SF0">
    <property type="entry name" value="PUMILIO HOMOLOG 3"/>
    <property type="match status" value="1"/>
</dbReference>
<dbReference type="Proteomes" id="UP000015105">
    <property type="component" value="Chromosome 6D"/>
</dbReference>